<dbReference type="SMART" id="SM00977">
    <property type="entry name" value="TilS_C"/>
    <property type="match status" value="1"/>
</dbReference>
<comment type="similarity">
    <text evidence="8">Belongs to the tRNA(Ile)-lysidine synthase family.</text>
</comment>
<evidence type="ECO:0000256" key="8">
    <source>
        <dbReference type="HAMAP-Rule" id="MF_01161"/>
    </source>
</evidence>
<dbReference type="GO" id="GO:0032267">
    <property type="term" value="F:tRNA(Ile)-lysidine synthase activity"/>
    <property type="evidence" value="ECO:0007669"/>
    <property type="project" value="UniProtKB-EC"/>
</dbReference>
<accession>A0ABS3TVE6</accession>
<dbReference type="EC" id="6.3.4.19" evidence="8"/>
<dbReference type="InterPro" id="IPR012796">
    <property type="entry name" value="Lysidine-tRNA-synth_C"/>
</dbReference>
<evidence type="ECO:0000256" key="7">
    <source>
        <dbReference type="ARBA" id="ARBA00048539"/>
    </source>
</evidence>
<dbReference type="SUPFAM" id="SSF56037">
    <property type="entry name" value="PheT/TilS domain"/>
    <property type="match status" value="1"/>
</dbReference>
<dbReference type="NCBIfam" id="TIGR02432">
    <property type="entry name" value="lysidine_TilS_N"/>
    <property type="match status" value="1"/>
</dbReference>
<dbReference type="RefSeq" id="WP_208314740.1">
    <property type="nucleotide sequence ID" value="NZ_JAELYA010000005.1"/>
</dbReference>
<feature type="domain" description="Lysidine-tRNA(Ile) synthetase C-terminal" evidence="9">
    <location>
        <begin position="359"/>
        <end position="427"/>
    </location>
</feature>
<feature type="binding site" evidence="8">
    <location>
        <begin position="25"/>
        <end position="30"/>
    </location>
    <ligand>
        <name>ATP</name>
        <dbReference type="ChEBI" id="CHEBI:30616"/>
    </ligand>
</feature>
<dbReference type="Proteomes" id="UP000669060">
    <property type="component" value="Unassembled WGS sequence"/>
</dbReference>
<evidence type="ECO:0000259" key="9">
    <source>
        <dbReference type="SMART" id="SM00977"/>
    </source>
</evidence>
<dbReference type="InterPro" id="IPR011063">
    <property type="entry name" value="TilS/TtcA_N"/>
</dbReference>
<dbReference type="InterPro" id="IPR014729">
    <property type="entry name" value="Rossmann-like_a/b/a_fold"/>
</dbReference>
<protein>
    <recommendedName>
        <fullName evidence="8">tRNA(Ile)-lysidine synthase</fullName>
        <ecNumber evidence="8">6.3.4.19</ecNumber>
    </recommendedName>
    <alternativeName>
        <fullName evidence="8">tRNA(Ile)-2-lysyl-cytidine synthase</fullName>
    </alternativeName>
    <alternativeName>
        <fullName evidence="8">tRNA(Ile)-lysidine synthetase</fullName>
    </alternativeName>
</protein>
<dbReference type="HAMAP" id="MF_01161">
    <property type="entry name" value="tRNA_Ile_lys_synt"/>
    <property type="match status" value="1"/>
</dbReference>
<dbReference type="InterPro" id="IPR012795">
    <property type="entry name" value="tRNA_Ile_lys_synt_N"/>
</dbReference>
<dbReference type="SUPFAM" id="SSF82829">
    <property type="entry name" value="MesJ substrate recognition domain-like"/>
    <property type="match status" value="1"/>
</dbReference>
<dbReference type="NCBIfam" id="TIGR02433">
    <property type="entry name" value="lysidine_TilS_C"/>
    <property type="match status" value="1"/>
</dbReference>
<dbReference type="CDD" id="cd01992">
    <property type="entry name" value="TilS_N"/>
    <property type="match status" value="1"/>
</dbReference>
<evidence type="ECO:0000313" key="11">
    <source>
        <dbReference type="Proteomes" id="UP000669060"/>
    </source>
</evidence>
<keyword evidence="3 8" id="KW-0436">Ligase</keyword>
<keyword evidence="4 8" id="KW-0819">tRNA processing</keyword>
<dbReference type="Pfam" id="PF09179">
    <property type="entry name" value="TilS"/>
    <property type="match status" value="1"/>
</dbReference>
<comment type="subcellular location">
    <subcellularLocation>
        <location evidence="1 8">Cytoplasm</location>
    </subcellularLocation>
</comment>
<sequence>MSLEARLLESLAPWRNAPAWCVGFSGGLDSTVLLHLLVCLARRETLPPLSAIHIHHGLQAVADDWPEHCRRFCESLGIPLQIERVEVVGGPSVERAAREARFAAMARHLAAGECLLTGQHRDDQAETVLFRLFRGAGVRGLAGIPPVRALGDGLLLRPMLAFSRAELESYARAQGLSWVEDPSNRDTEFDRNYLRQVVLPGIAARWPGAVANVVRSAAHLAEAEGLLAELADLDLVAADRSADHGGWGLPSLQLEPLRQLSEPRQRNALRRWLASWTKMPDSAHWAGWIALRDAAGDAEPVWRLSGGELRRAEGRLWWLSGAWLQAPAVPPDWSDPQVPLPLPENGQLRLLGNPPAGLLRVRYRSGGEVLDLPGRGRRDLKRLLNEAGVPAFLRGRLPLLFRADELIAVANLPGLRAGEGESWSLVWEPPTNDSGLS</sequence>
<organism evidence="10 11">
    <name type="scientific">Pseudomonas schmalbachii</name>
    <dbReference type="NCBI Taxonomy" id="2816993"/>
    <lineage>
        <taxon>Bacteria</taxon>
        <taxon>Pseudomonadati</taxon>
        <taxon>Pseudomonadota</taxon>
        <taxon>Gammaproteobacteria</taxon>
        <taxon>Pseudomonadales</taxon>
        <taxon>Pseudomonadaceae</taxon>
        <taxon>Pseudomonas</taxon>
    </lineage>
</organism>
<evidence type="ECO:0000256" key="5">
    <source>
        <dbReference type="ARBA" id="ARBA00022741"/>
    </source>
</evidence>
<dbReference type="InterPro" id="IPR012094">
    <property type="entry name" value="tRNA_Ile_lys_synt"/>
</dbReference>
<evidence type="ECO:0000256" key="3">
    <source>
        <dbReference type="ARBA" id="ARBA00022598"/>
    </source>
</evidence>
<evidence type="ECO:0000256" key="2">
    <source>
        <dbReference type="ARBA" id="ARBA00022490"/>
    </source>
</evidence>
<keyword evidence="2 8" id="KW-0963">Cytoplasm</keyword>
<dbReference type="Gene3D" id="3.40.50.620">
    <property type="entry name" value="HUPs"/>
    <property type="match status" value="1"/>
</dbReference>
<comment type="caution">
    <text evidence="10">The sequence shown here is derived from an EMBL/GenBank/DDBJ whole genome shotgun (WGS) entry which is preliminary data.</text>
</comment>
<comment type="catalytic activity">
    <reaction evidence="7 8">
        <text>cytidine(34) in tRNA(Ile2) + L-lysine + ATP = lysidine(34) in tRNA(Ile2) + AMP + diphosphate + H(+)</text>
        <dbReference type="Rhea" id="RHEA:43744"/>
        <dbReference type="Rhea" id="RHEA-COMP:10625"/>
        <dbReference type="Rhea" id="RHEA-COMP:10670"/>
        <dbReference type="ChEBI" id="CHEBI:15378"/>
        <dbReference type="ChEBI" id="CHEBI:30616"/>
        <dbReference type="ChEBI" id="CHEBI:32551"/>
        <dbReference type="ChEBI" id="CHEBI:33019"/>
        <dbReference type="ChEBI" id="CHEBI:82748"/>
        <dbReference type="ChEBI" id="CHEBI:83665"/>
        <dbReference type="ChEBI" id="CHEBI:456215"/>
        <dbReference type="EC" id="6.3.4.19"/>
    </reaction>
</comment>
<dbReference type="Pfam" id="PF01171">
    <property type="entry name" value="ATP_bind_3"/>
    <property type="match status" value="1"/>
</dbReference>
<gene>
    <name evidence="8 10" type="primary">tilS</name>
    <name evidence="10" type="ORF">JFY56_15560</name>
</gene>
<keyword evidence="5 8" id="KW-0547">Nucleotide-binding</keyword>
<dbReference type="PANTHER" id="PTHR43033:SF1">
    <property type="entry name" value="TRNA(ILE)-LYSIDINE SYNTHASE-RELATED"/>
    <property type="match status" value="1"/>
</dbReference>
<dbReference type="PANTHER" id="PTHR43033">
    <property type="entry name" value="TRNA(ILE)-LYSIDINE SYNTHASE-RELATED"/>
    <property type="match status" value="1"/>
</dbReference>
<proteinExistence type="inferred from homology"/>
<dbReference type="EMBL" id="JAELYA010000005">
    <property type="protein sequence ID" value="MBO3276645.1"/>
    <property type="molecule type" value="Genomic_DNA"/>
</dbReference>
<evidence type="ECO:0000313" key="10">
    <source>
        <dbReference type="EMBL" id="MBO3276645.1"/>
    </source>
</evidence>
<dbReference type="Gene3D" id="1.20.59.20">
    <property type="match status" value="1"/>
</dbReference>
<dbReference type="SUPFAM" id="SSF52402">
    <property type="entry name" value="Adenine nucleotide alpha hydrolases-like"/>
    <property type="match status" value="1"/>
</dbReference>
<evidence type="ECO:0000256" key="1">
    <source>
        <dbReference type="ARBA" id="ARBA00004496"/>
    </source>
</evidence>
<keyword evidence="6 8" id="KW-0067">ATP-binding</keyword>
<evidence type="ECO:0000256" key="4">
    <source>
        <dbReference type="ARBA" id="ARBA00022694"/>
    </source>
</evidence>
<keyword evidence="11" id="KW-1185">Reference proteome</keyword>
<reference evidence="10 11" key="1">
    <citation type="submission" date="2020-12" db="EMBL/GenBank/DDBJ databases">
        <title>Pseudomonas schmalbachii sp. nov. isolated from millipede gut.</title>
        <authorList>
            <person name="Shelomi M."/>
        </authorList>
    </citation>
    <scope>NUCLEOTIDE SEQUENCE [LARGE SCALE GENOMIC DNA]</scope>
    <source>
        <strain evidence="10 11">Milli4</strain>
    </source>
</reference>
<evidence type="ECO:0000256" key="6">
    <source>
        <dbReference type="ARBA" id="ARBA00022840"/>
    </source>
</evidence>
<dbReference type="Pfam" id="PF11734">
    <property type="entry name" value="TilS_C"/>
    <property type="match status" value="1"/>
</dbReference>
<comment type="domain">
    <text evidence="8">The N-terminal region contains the highly conserved SGGXDS motif, predicted to be a P-loop motif involved in ATP binding.</text>
</comment>
<comment type="function">
    <text evidence="8">Ligates lysine onto the cytidine present at position 34 of the AUA codon-specific tRNA(Ile) that contains the anticodon CAU, in an ATP-dependent manner. Cytidine is converted to lysidine, thus changing the amino acid specificity of the tRNA from methionine to isoleucine.</text>
</comment>
<name>A0ABS3TVE6_9PSED</name>
<dbReference type="InterPro" id="IPR015262">
    <property type="entry name" value="tRNA_Ile_lys_synt_subst-bd"/>
</dbReference>